<evidence type="ECO:0000256" key="3">
    <source>
        <dbReference type="ARBA" id="ARBA00022833"/>
    </source>
</evidence>
<dbReference type="GO" id="GO:0008270">
    <property type="term" value="F:zinc ion binding"/>
    <property type="evidence" value="ECO:0007669"/>
    <property type="project" value="UniProtKB-KW"/>
</dbReference>
<evidence type="ECO:0000256" key="1">
    <source>
        <dbReference type="ARBA" id="ARBA00022723"/>
    </source>
</evidence>
<feature type="compositionally biased region" description="Low complexity" evidence="5">
    <location>
        <begin position="168"/>
        <end position="180"/>
    </location>
</feature>
<evidence type="ECO:0000313" key="8">
    <source>
        <dbReference type="Proteomes" id="UP001432322"/>
    </source>
</evidence>
<evidence type="ECO:0000256" key="5">
    <source>
        <dbReference type="SAM" id="MobiDB-lite"/>
    </source>
</evidence>
<feature type="domain" description="RING-type" evidence="6">
    <location>
        <begin position="18"/>
        <end position="64"/>
    </location>
</feature>
<evidence type="ECO:0000313" key="7">
    <source>
        <dbReference type="EMBL" id="GMT18107.1"/>
    </source>
</evidence>
<reference evidence="7" key="1">
    <citation type="submission" date="2023-10" db="EMBL/GenBank/DDBJ databases">
        <title>Genome assembly of Pristionchus species.</title>
        <authorList>
            <person name="Yoshida K."/>
            <person name="Sommer R.J."/>
        </authorList>
    </citation>
    <scope>NUCLEOTIDE SEQUENCE</scope>
    <source>
        <strain evidence="7">RS5133</strain>
    </source>
</reference>
<keyword evidence="8" id="KW-1185">Reference proteome</keyword>
<feature type="region of interest" description="Disordered" evidence="5">
    <location>
        <begin position="168"/>
        <end position="226"/>
    </location>
</feature>
<keyword evidence="3" id="KW-0862">Zinc</keyword>
<evidence type="ECO:0000259" key="6">
    <source>
        <dbReference type="PROSITE" id="PS50089"/>
    </source>
</evidence>
<feature type="non-terminal residue" evidence="7">
    <location>
        <position position="1"/>
    </location>
</feature>
<evidence type="ECO:0000256" key="2">
    <source>
        <dbReference type="ARBA" id="ARBA00022771"/>
    </source>
</evidence>
<dbReference type="InterPro" id="IPR013083">
    <property type="entry name" value="Znf_RING/FYVE/PHD"/>
</dbReference>
<dbReference type="Proteomes" id="UP001432322">
    <property type="component" value="Unassembled WGS sequence"/>
</dbReference>
<feature type="region of interest" description="Disordered" evidence="5">
    <location>
        <begin position="274"/>
        <end position="293"/>
    </location>
</feature>
<dbReference type="InterPro" id="IPR001841">
    <property type="entry name" value="Znf_RING"/>
</dbReference>
<feature type="compositionally biased region" description="Low complexity" evidence="5">
    <location>
        <begin position="403"/>
        <end position="423"/>
    </location>
</feature>
<dbReference type="EMBL" id="BTSY01000003">
    <property type="protein sequence ID" value="GMT18107.1"/>
    <property type="molecule type" value="Genomic_DNA"/>
</dbReference>
<feature type="region of interest" description="Disordered" evidence="5">
    <location>
        <begin position="403"/>
        <end position="438"/>
    </location>
</feature>
<dbReference type="SUPFAM" id="SSF57850">
    <property type="entry name" value="RING/U-box"/>
    <property type="match status" value="1"/>
</dbReference>
<sequence>CVSSMWCSDLFNELLPLCSGCQSPFDMRCCSPQVLPCSHTLCLVCATQDPKMRKSGKRRCPTCDKRYTTFHLNTALGETIERIRVRREALDSQSRRCDECEKRAYLSWMRRCITCEIQLKEAQLRSVICMECCVDRHNGHALRVVTAEAYSAHKEDKVCQSISVCGSTTSSSTQYRSTNSNHSSVHSPRLQSSASRLHSTSSASSGFSSGGMTSSPGGNNPVETRHGIGQKVTSFFSRVAARSGSVPPHEDAGKTSPLPPPFQHMDVLSSHQLHMRSVSSHHHQPPPPSMNLPVVPSPSGTIRGRGSSMTSFRQPAMGTLSPYMTPRMMGTVSLKKSLDDLDEIVRNGQILREETSPFYEGQSLYGVSLLVGGPSPRPSPMSALHSPPSFPFLDSLPSFPALTSTTSASLSSSPSHSTSHLPPLTRPPPPTSTTEMNMEQKRASLPLVEGDYHRLSPYPTPYPSPHPARKTPVVLSHVKTSSMAGGGAVHLQQSPLAIANMPRRDPRIRGGPSHLMDARAPQYENHQLQQHRASFLSTDSSSATSARGGDEICSQHPTAAAAATFFDKHSDSGKQVTVHAAAAATPLLDKTPPHYINVTRSCENLPSHFSNLDMNNNDGEGTMLRRGGVRDTVDRRRSTVFKNLSDHCCSYEYIGS</sequence>
<name>A0AAV5VH99_9BILA</name>
<accession>A0AAV5VH99</accession>
<dbReference type="PROSITE" id="PS50089">
    <property type="entry name" value="ZF_RING_2"/>
    <property type="match status" value="1"/>
</dbReference>
<dbReference type="AlphaFoldDB" id="A0AAV5VH99"/>
<keyword evidence="2 4" id="KW-0863">Zinc-finger</keyword>
<proteinExistence type="predicted"/>
<organism evidence="7 8">
    <name type="scientific">Pristionchus fissidentatus</name>
    <dbReference type="NCBI Taxonomy" id="1538716"/>
    <lineage>
        <taxon>Eukaryota</taxon>
        <taxon>Metazoa</taxon>
        <taxon>Ecdysozoa</taxon>
        <taxon>Nematoda</taxon>
        <taxon>Chromadorea</taxon>
        <taxon>Rhabditida</taxon>
        <taxon>Rhabditina</taxon>
        <taxon>Diplogasteromorpha</taxon>
        <taxon>Diplogasteroidea</taxon>
        <taxon>Neodiplogasteridae</taxon>
        <taxon>Pristionchus</taxon>
    </lineage>
</organism>
<feature type="compositionally biased region" description="Low complexity" evidence="5">
    <location>
        <begin position="192"/>
        <end position="218"/>
    </location>
</feature>
<protein>
    <recommendedName>
        <fullName evidence="6">RING-type domain-containing protein</fullName>
    </recommendedName>
</protein>
<dbReference type="InterPro" id="IPR017907">
    <property type="entry name" value="Znf_RING_CS"/>
</dbReference>
<dbReference type="PROSITE" id="PS00518">
    <property type="entry name" value="ZF_RING_1"/>
    <property type="match status" value="1"/>
</dbReference>
<dbReference type="Gene3D" id="3.30.40.10">
    <property type="entry name" value="Zinc/RING finger domain, C3HC4 (zinc finger)"/>
    <property type="match status" value="1"/>
</dbReference>
<feature type="region of interest" description="Disordered" evidence="5">
    <location>
        <begin position="240"/>
        <end position="265"/>
    </location>
</feature>
<feature type="compositionally biased region" description="Polar residues" evidence="5">
    <location>
        <begin position="181"/>
        <end position="191"/>
    </location>
</feature>
<gene>
    <name evidence="7" type="ORF">PFISCL1PPCAC_9404</name>
</gene>
<evidence type="ECO:0000256" key="4">
    <source>
        <dbReference type="PROSITE-ProRule" id="PRU00175"/>
    </source>
</evidence>
<keyword evidence="1" id="KW-0479">Metal-binding</keyword>
<comment type="caution">
    <text evidence="7">The sequence shown here is derived from an EMBL/GenBank/DDBJ whole genome shotgun (WGS) entry which is preliminary data.</text>
</comment>
<feature type="region of interest" description="Disordered" evidence="5">
    <location>
        <begin position="301"/>
        <end position="324"/>
    </location>
</feature>